<dbReference type="SUPFAM" id="SSF82866">
    <property type="entry name" value="Multidrug efflux transporter AcrB transmembrane domain"/>
    <property type="match status" value="2"/>
</dbReference>
<dbReference type="Gene3D" id="1.20.1640.10">
    <property type="entry name" value="Multidrug efflux transporter AcrB transmembrane domain"/>
    <property type="match status" value="2"/>
</dbReference>
<evidence type="ECO:0000313" key="10">
    <source>
        <dbReference type="Proteomes" id="UP000248259"/>
    </source>
</evidence>
<dbReference type="Proteomes" id="UP000248259">
    <property type="component" value="Unassembled WGS sequence"/>
</dbReference>
<dbReference type="PROSITE" id="PS50156">
    <property type="entry name" value="SSD"/>
    <property type="match status" value="1"/>
</dbReference>
<comment type="subcellular location">
    <subcellularLocation>
        <location evidence="1">Cell membrane</location>
        <topology evidence="1">Multi-pass membrane protein</topology>
    </subcellularLocation>
</comment>
<feature type="transmembrane region" description="Helical" evidence="7">
    <location>
        <begin position="426"/>
        <end position="444"/>
    </location>
</feature>
<dbReference type="RefSeq" id="WP_110523014.1">
    <property type="nucleotide sequence ID" value="NZ_QKOE01000002.1"/>
</dbReference>
<sequence length="811" mass="88266">MNETSSRRPHDGLLKRLERRLEGALFRHRGATVVIFAVLTVWLGWVALGLRPDASFEKMIPTHHPAIANYLVHEDNLRGLSNVVRVVVENRQGDIFDPAFQDILRKVNDEVFYIPGVDRAGMRSLWTPNVMWGEVTAEGFEAGPVIPDGYDGSAQAIEQLRANVFRSGEVGTLVANDLRSALVLVPLMERNPETGERLDYGRFATDLEERIRARHESTTTGIHIVGFAKVIGELIDGAVPILGYFLLTLVLTAALLFWYSRCLRSTATTLLCCLIAVVWQLGIVRLLGYGLDPYSILVPFLTFAIGISHAVQNINATANAALDGADRIEAARRSFRSLFVAGTVALLCDAVGFATLLIIRIGVIQELAISASIGVAVIIFSKMFLLPVLMSWTGVSPAAVIHARKRREHLPWLWQQVARCAQPRPAMVVTLAGAALLALGYWGARDLQIGDLDPGAPELRTDSRYNRDAAYLVRHYTTSTDVFVVMAETPPQGCRDYQVLAGMDLLAAELERVPGVQRTVSMSDFAYRVLAGNNEGNPKWYAISRNKYALGGAFQKTPKEYIGNGCAMTPFVVYLNDHKAATLSAVMATVRDFAARHDSDAVRFTLVGGNAGIEAATNEVIGNAERTMLILVYAIVALLVLIEFRSLRVTLCIVVPLYITSVLCEAVMAWMGLGVKVATLPVIALGVGIGVDYGIYIYNRLQSYLDRGLPLTEAYLMTVSTTGRAVAFTGLTLAVGVLTWMGSTIKFQADMGLLLTFMFLWNMVGALVLLPALARLLLPAQAATPATTTPAGTPSASSPPPQLTLAEAHRS</sequence>
<evidence type="ECO:0000256" key="3">
    <source>
        <dbReference type="ARBA" id="ARBA00022692"/>
    </source>
</evidence>
<organism evidence="9 10">
    <name type="scientific">Parazoarcus communis SWub3 = DSM 12120</name>
    <dbReference type="NCBI Taxonomy" id="1121029"/>
    <lineage>
        <taxon>Bacteria</taxon>
        <taxon>Pseudomonadati</taxon>
        <taxon>Pseudomonadota</taxon>
        <taxon>Betaproteobacteria</taxon>
        <taxon>Rhodocyclales</taxon>
        <taxon>Zoogloeaceae</taxon>
        <taxon>Parazoarcus</taxon>
    </lineage>
</organism>
<name>A0A323VBP2_9RHOO</name>
<evidence type="ECO:0000256" key="4">
    <source>
        <dbReference type="ARBA" id="ARBA00022989"/>
    </source>
</evidence>
<feature type="transmembrane region" description="Helical" evidence="7">
    <location>
        <begin position="367"/>
        <end position="389"/>
    </location>
</feature>
<dbReference type="PANTHER" id="PTHR33406">
    <property type="entry name" value="MEMBRANE PROTEIN MJ1562-RELATED"/>
    <property type="match status" value="1"/>
</dbReference>
<keyword evidence="4 7" id="KW-1133">Transmembrane helix</keyword>
<keyword evidence="5 7" id="KW-0472">Membrane</keyword>
<evidence type="ECO:0000256" key="5">
    <source>
        <dbReference type="ARBA" id="ARBA00023136"/>
    </source>
</evidence>
<dbReference type="GO" id="GO:0005886">
    <property type="term" value="C:plasma membrane"/>
    <property type="evidence" value="ECO:0007669"/>
    <property type="project" value="UniProtKB-SubCell"/>
</dbReference>
<dbReference type="AlphaFoldDB" id="A0A323VBP2"/>
<evidence type="ECO:0000256" key="2">
    <source>
        <dbReference type="ARBA" id="ARBA00022475"/>
    </source>
</evidence>
<dbReference type="PANTHER" id="PTHR33406:SF10">
    <property type="entry name" value="SSD DOMAIN-CONTAINING PROTEIN"/>
    <property type="match status" value="1"/>
</dbReference>
<feature type="transmembrane region" description="Helical" evidence="7">
    <location>
        <begin position="677"/>
        <end position="698"/>
    </location>
</feature>
<gene>
    <name evidence="9" type="ORF">DNK49_03835</name>
</gene>
<keyword evidence="2" id="KW-1003">Cell membrane</keyword>
<proteinExistence type="predicted"/>
<feature type="transmembrane region" description="Helical" evidence="7">
    <location>
        <begin position="30"/>
        <end position="50"/>
    </location>
</feature>
<feature type="domain" description="SSD" evidence="8">
    <location>
        <begin position="270"/>
        <end position="392"/>
    </location>
</feature>
<evidence type="ECO:0000259" key="8">
    <source>
        <dbReference type="PROSITE" id="PS50156"/>
    </source>
</evidence>
<feature type="transmembrane region" description="Helical" evidence="7">
    <location>
        <begin position="725"/>
        <end position="745"/>
    </location>
</feature>
<feature type="transmembrane region" description="Helical" evidence="7">
    <location>
        <begin position="751"/>
        <end position="773"/>
    </location>
</feature>
<feature type="transmembrane region" description="Helical" evidence="7">
    <location>
        <begin position="651"/>
        <end position="671"/>
    </location>
</feature>
<evidence type="ECO:0000256" key="1">
    <source>
        <dbReference type="ARBA" id="ARBA00004651"/>
    </source>
</evidence>
<dbReference type="EMBL" id="QKOE01000002">
    <property type="protein sequence ID" value="PZA17668.1"/>
    <property type="molecule type" value="Genomic_DNA"/>
</dbReference>
<feature type="compositionally biased region" description="Low complexity" evidence="6">
    <location>
        <begin position="787"/>
        <end position="796"/>
    </location>
</feature>
<dbReference type="Pfam" id="PF03176">
    <property type="entry name" value="MMPL"/>
    <property type="match status" value="2"/>
</dbReference>
<dbReference type="OrthoDB" id="9176717at2"/>
<comment type="caution">
    <text evidence="9">The sequence shown here is derived from an EMBL/GenBank/DDBJ whole genome shotgun (WGS) entry which is preliminary data.</text>
</comment>
<dbReference type="InterPro" id="IPR004869">
    <property type="entry name" value="MMPL_dom"/>
</dbReference>
<keyword evidence="10" id="KW-1185">Reference proteome</keyword>
<dbReference type="InterPro" id="IPR050545">
    <property type="entry name" value="Mycobact_MmpL"/>
</dbReference>
<dbReference type="InterPro" id="IPR000731">
    <property type="entry name" value="SSD"/>
</dbReference>
<feature type="region of interest" description="Disordered" evidence="6">
    <location>
        <begin position="787"/>
        <end position="811"/>
    </location>
</feature>
<accession>A0A323VBP2</accession>
<protein>
    <submittedName>
        <fullName evidence="9">RND family transporter</fullName>
    </submittedName>
</protein>
<feature type="transmembrane region" description="Helical" evidence="7">
    <location>
        <begin position="294"/>
        <end position="316"/>
    </location>
</feature>
<feature type="transmembrane region" description="Helical" evidence="7">
    <location>
        <begin position="627"/>
        <end position="644"/>
    </location>
</feature>
<keyword evidence="3 7" id="KW-0812">Transmembrane</keyword>
<reference evidence="9 10" key="1">
    <citation type="submission" date="2018-06" db="EMBL/GenBank/DDBJ databases">
        <title>Azoarcus communis strain SWub3 genome.</title>
        <authorList>
            <person name="Zorraquino Salvo V."/>
            <person name="Toubiana D."/>
            <person name="Blumwald E."/>
        </authorList>
    </citation>
    <scope>NUCLEOTIDE SEQUENCE [LARGE SCALE GENOMIC DNA]</scope>
    <source>
        <strain evidence="9 10">SWub3</strain>
    </source>
</reference>
<feature type="transmembrane region" description="Helical" evidence="7">
    <location>
        <begin position="267"/>
        <end position="288"/>
    </location>
</feature>
<feature type="transmembrane region" description="Helical" evidence="7">
    <location>
        <begin position="337"/>
        <end position="361"/>
    </location>
</feature>
<evidence type="ECO:0000256" key="7">
    <source>
        <dbReference type="SAM" id="Phobius"/>
    </source>
</evidence>
<evidence type="ECO:0000313" key="9">
    <source>
        <dbReference type="EMBL" id="PZA17668.1"/>
    </source>
</evidence>
<feature type="transmembrane region" description="Helical" evidence="7">
    <location>
        <begin position="241"/>
        <end position="260"/>
    </location>
</feature>
<evidence type="ECO:0000256" key="6">
    <source>
        <dbReference type="SAM" id="MobiDB-lite"/>
    </source>
</evidence>